<dbReference type="SUPFAM" id="SSF143422">
    <property type="entry name" value="Transposase IS200-like"/>
    <property type="match status" value="1"/>
</dbReference>
<dbReference type="GO" id="GO:0004803">
    <property type="term" value="F:transposase activity"/>
    <property type="evidence" value="ECO:0007669"/>
    <property type="project" value="InterPro"/>
</dbReference>
<feature type="domain" description="Transposase IS200-like" evidence="2">
    <location>
        <begin position="9"/>
        <end position="123"/>
    </location>
</feature>
<evidence type="ECO:0000259" key="2">
    <source>
        <dbReference type="SMART" id="SM01321"/>
    </source>
</evidence>
<dbReference type="Gene3D" id="3.30.70.1290">
    <property type="entry name" value="Transposase IS200-like"/>
    <property type="match status" value="1"/>
</dbReference>
<keyword evidence="4" id="KW-1185">Reference proteome</keyword>
<reference evidence="3" key="2">
    <citation type="submission" date="2020-09" db="EMBL/GenBank/DDBJ databases">
        <authorList>
            <person name="Sun Q."/>
            <person name="Kim S."/>
        </authorList>
    </citation>
    <scope>NUCLEOTIDE SEQUENCE</scope>
    <source>
        <strain evidence="3">KCTC 42651</strain>
    </source>
</reference>
<name>A0A918XXP4_9PROT</name>
<proteinExistence type="predicted"/>
<dbReference type="GO" id="GO:0003677">
    <property type="term" value="F:DNA binding"/>
    <property type="evidence" value="ECO:0007669"/>
    <property type="project" value="InterPro"/>
</dbReference>
<dbReference type="RefSeq" id="WP_189995610.1">
    <property type="nucleotide sequence ID" value="NZ_BMZS01000016.1"/>
</dbReference>
<dbReference type="SMART" id="SM01321">
    <property type="entry name" value="Y1_Tnp"/>
    <property type="match status" value="1"/>
</dbReference>
<evidence type="ECO:0000313" key="3">
    <source>
        <dbReference type="EMBL" id="GHD63518.1"/>
    </source>
</evidence>
<dbReference type="Pfam" id="PF01797">
    <property type="entry name" value="Y1_Tnp"/>
    <property type="match status" value="1"/>
</dbReference>
<feature type="region of interest" description="Disordered" evidence="1">
    <location>
        <begin position="216"/>
        <end position="238"/>
    </location>
</feature>
<evidence type="ECO:0000256" key="1">
    <source>
        <dbReference type="SAM" id="MobiDB-lite"/>
    </source>
</evidence>
<evidence type="ECO:0000313" key="4">
    <source>
        <dbReference type="Proteomes" id="UP000630353"/>
    </source>
</evidence>
<dbReference type="InterPro" id="IPR002686">
    <property type="entry name" value="Transposase_17"/>
</dbReference>
<dbReference type="PANTHER" id="PTHR34322:SF2">
    <property type="entry name" value="TRANSPOSASE IS200-LIKE DOMAIN-CONTAINING PROTEIN"/>
    <property type="match status" value="1"/>
</dbReference>
<reference evidence="3" key="1">
    <citation type="journal article" date="2014" name="Int. J. Syst. Evol. Microbiol.">
        <title>Complete genome sequence of Corynebacterium casei LMG S-19264T (=DSM 44701T), isolated from a smear-ripened cheese.</title>
        <authorList>
            <consortium name="US DOE Joint Genome Institute (JGI-PGF)"/>
            <person name="Walter F."/>
            <person name="Albersmeier A."/>
            <person name="Kalinowski J."/>
            <person name="Ruckert C."/>
        </authorList>
    </citation>
    <scope>NUCLEOTIDE SEQUENCE</scope>
    <source>
        <strain evidence="3">KCTC 42651</strain>
    </source>
</reference>
<dbReference type="EMBL" id="BMZS01000016">
    <property type="protein sequence ID" value="GHD63518.1"/>
    <property type="molecule type" value="Genomic_DNA"/>
</dbReference>
<dbReference type="PANTHER" id="PTHR34322">
    <property type="entry name" value="TRANSPOSASE, Y1_TNP DOMAIN-CONTAINING"/>
    <property type="match status" value="1"/>
</dbReference>
<dbReference type="InterPro" id="IPR036515">
    <property type="entry name" value="Transposase_17_sf"/>
</dbReference>
<organism evidence="3 4">
    <name type="scientific">Thalassobaculum fulvum</name>
    <dbReference type="NCBI Taxonomy" id="1633335"/>
    <lineage>
        <taxon>Bacteria</taxon>
        <taxon>Pseudomonadati</taxon>
        <taxon>Pseudomonadota</taxon>
        <taxon>Alphaproteobacteria</taxon>
        <taxon>Rhodospirillales</taxon>
        <taxon>Thalassobaculaceae</taxon>
        <taxon>Thalassobaculum</taxon>
    </lineage>
</organism>
<protein>
    <submittedName>
        <fullName evidence="3">Transposase</fullName>
    </submittedName>
</protein>
<sequence>MARMARTVIPGIPHHVTQRGNGRARTFLEDDDYRFYRDRLGAECRAAGVEVWAWVLMPNHVHLVLTPGDEDGLRRALARLHRAHAGRMHARLGRTGHFWQGRFGCVAMDEPHLMAALRYVALNPVRAGLAARAEDWPWSSVHAQLGRVGGSGLDGGAGLDGGDGVTDTAPVAERYPDFAALLAADEGVDEFRALRRAESVGRPLGDDGFLDRLEALTGRRLKPGKPGPKPKTSALSPK</sequence>
<accession>A0A918XXP4</accession>
<dbReference type="Proteomes" id="UP000630353">
    <property type="component" value="Unassembled WGS sequence"/>
</dbReference>
<dbReference type="AlphaFoldDB" id="A0A918XXP4"/>
<comment type="caution">
    <text evidence="3">The sequence shown here is derived from an EMBL/GenBank/DDBJ whole genome shotgun (WGS) entry which is preliminary data.</text>
</comment>
<dbReference type="GO" id="GO:0006313">
    <property type="term" value="P:DNA transposition"/>
    <property type="evidence" value="ECO:0007669"/>
    <property type="project" value="InterPro"/>
</dbReference>
<gene>
    <name evidence="3" type="ORF">GCM10017083_53920</name>
</gene>